<feature type="compositionally biased region" description="Low complexity" evidence="1">
    <location>
        <begin position="279"/>
        <end position="295"/>
    </location>
</feature>
<dbReference type="EMBL" id="CAUYUJ010002452">
    <property type="protein sequence ID" value="CAK0800859.1"/>
    <property type="molecule type" value="Genomic_DNA"/>
</dbReference>
<name>A0ABN9Q558_9DINO</name>
<keyword evidence="3" id="KW-1185">Reference proteome</keyword>
<accession>A0ABN9Q558</accession>
<feature type="region of interest" description="Disordered" evidence="1">
    <location>
        <begin position="273"/>
        <end position="295"/>
    </location>
</feature>
<reference evidence="2" key="1">
    <citation type="submission" date="2023-10" db="EMBL/GenBank/DDBJ databases">
        <authorList>
            <person name="Chen Y."/>
            <person name="Shah S."/>
            <person name="Dougan E. K."/>
            <person name="Thang M."/>
            <person name="Chan C."/>
        </authorList>
    </citation>
    <scope>NUCLEOTIDE SEQUENCE [LARGE SCALE GENOMIC DNA]</scope>
</reference>
<feature type="compositionally biased region" description="Acidic residues" evidence="1">
    <location>
        <begin position="467"/>
        <end position="482"/>
    </location>
</feature>
<dbReference type="Proteomes" id="UP001189429">
    <property type="component" value="Unassembled WGS sequence"/>
</dbReference>
<evidence type="ECO:0000256" key="1">
    <source>
        <dbReference type="SAM" id="MobiDB-lite"/>
    </source>
</evidence>
<sequence length="491" mass="54008">MSDRKAKKPRTRQVSAGVDNLLSNSVEADKKYVAAQLDLNEEIAPVIASMIRDGEILRALERRKTQALSTQVGVKLGPRVKKFRNFSPRMWKSLLASLLDLETLDDFFPTNYQGEQMTDKQVAALCKFGLRVTDDTDVPKDYDARGYEGPLFCILKCRYNAVGRPLEGINHTNWDTWGWFSKHPDDITKVRCAFLPDVAISLGYTTEFLQTKTALKIIKNDTLDLATLVDEPSGFTQNLKKVLDAHDSNHGFSQTSDPFEYPDGASQFRGVVERSNGFSGPASPSTPASAGPSGAAAAAVSPAAPLAPIAAAPPELPAGVMRSSGKRTTDDQEKCCAGKRKVLRRHGTLVTRSAISVNKEMKEQMDFYFLNGQVQVLTLTGAHVPGAEHLVQEHFDESVTFKILEVEYSSCDPSSAEHMQAHGNRCIGELLMVVSRGMSVKPGEPLRSTIREVFAEIADRDLREELQADQDTQELNEEESSPEEVAVSESD</sequence>
<comment type="caution">
    <text evidence="2">The sequence shown here is derived from an EMBL/GenBank/DDBJ whole genome shotgun (WGS) entry which is preliminary data.</text>
</comment>
<evidence type="ECO:0000313" key="2">
    <source>
        <dbReference type="EMBL" id="CAK0800859.1"/>
    </source>
</evidence>
<evidence type="ECO:0000313" key="3">
    <source>
        <dbReference type="Proteomes" id="UP001189429"/>
    </source>
</evidence>
<proteinExistence type="predicted"/>
<gene>
    <name evidence="2" type="ORF">PCOR1329_LOCUS8896</name>
</gene>
<feature type="region of interest" description="Disordered" evidence="1">
    <location>
        <begin position="466"/>
        <end position="491"/>
    </location>
</feature>
<organism evidence="2 3">
    <name type="scientific">Prorocentrum cordatum</name>
    <dbReference type="NCBI Taxonomy" id="2364126"/>
    <lineage>
        <taxon>Eukaryota</taxon>
        <taxon>Sar</taxon>
        <taxon>Alveolata</taxon>
        <taxon>Dinophyceae</taxon>
        <taxon>Prorocentrales</taxon>
        <taxon>Prorocentraceae</taxon>
        <taxon>Prorocentrum</taxon>
    </lineage>
</organism>
<feature type="region of interest" description="Disordered" evidence="1">
    <location>
        <begin position="315"/>
        <end position="334"/>
    </location>
</feature>
<protein>
    <submittedName>
        <fullName evidence="2">Uncharacterized protein</fullName>
    </submittedName>
</protein>